<dbReference type="SUPFAM" id="SSF52540">
    <property type="entry name" value="P-loop containing nucleoside triphosphate hydrolases"/>
    <property type="match status" value="1"/>
</dbReference>
<dbReference type="InterPro" id="IPR056884">
    <property type="entry name" value="NPHP3-like_N"/>
</dbReference>
<keyword evidence="1 3" id="KW-0853">WD repeat</keyword>
<dbReference type="SUPFAM" id="SSF50978">
    <property type="entry name" value="WD40 repeat-like"/>
    <property type="match status" value="1"/>
</dbReference>
<dbReference type="InterPro" id="IPR019775">
    <property type="entry name" value="WD40_repeat_CS"/>
</dbReference>
<gene>
    <name evidence="6" type="ORF">F5891DRAFT_347458</name>
</gene>
<feature type="repeat" description="WD" evidence="3">
    <location>
        <begin position="1045"/>
        <end position="1086"/>
    </location>
</feature>
<proteinExistence type="predicted"/>
<feature type="repeat" description="WD" evidence="3">
    <location>
        <begin position="1174"/>
        <end position="1215"/>
    </location>
</feature>
<dbReference type="Pfam" id="PF00400">
    <property type="entry name" value="WD40"/>
    <property type="match status" value="8"/>
</dbReference>
<evidence type="ECO:0000256" key="3">
    <source>
        <dbReference type="PROSITE-ProRule" id="PRU00221"/>
    </source>
</evidence>
<feature type="repeat" description="WD" evidence="3">
    <location>
        <begin position="1131"/>
        <end position="1172"/>
    </location>
</feature>
<feature type="compositionally biased region" description="Polar residues" evidence="4">
    <location>
        <begin position="83"/>
        <end position="100"/>
    </location>
</feature>
<feature type="repeat" description="WD" evidence="3">
    <location>
        <begin position="959"/>
        <end position="1000"/>
    </location>
</feature>
<feature type="compositionally biased region" description="Basic residues" evidence="4">
    <location>
        <begin position="35"/>
        <end position="56"/>
    </location>
</feature>
<dbReference type="PROSITE" id="PS50082">
    <property type="entry name" value="WD_REPEATS_2"/>
    <property type="match status" value="8"/>
</dbReference>
<name>A0AAD4EKY9_9AGAM</name>
<dbReference type="Gene3D" id="2.130.10.10">
    <property type="entry name" value="YVTN repeat-like/Quinoprotein amine dehydrogenase"/>
    <property type="match status" value="4"/>
</dbReference>
<dbReference type="InterPro" id="IPR036322">
    <property type="entry name" value="WD40_repeat_dom_sf"/>
</dbReference>
<feature type="repeat" description="WD" evidence="3">
    <location>
        <begin position="916"/>
        <end position="957"/>
    </location>
</feature>
<dbReference type="PROSITE" id="PS50294">
    <property type="entry name" value="WD_REPEATS_REGION"/>
    <property type="match status" value="8"/>
</dbReference>
<feature type="repeat" description="WD" evidence="3">
    <location>
        <begin position="1088"/>
        <end position="1129"/>
    </location>
</feature>
<keyword evidence="7" id="KW-1185">Reference proteome</keyword>
<dbReference type="CDD" id="cd00200">
    <property type="entry name" value="WD40"/>
    <property type="match status" value="1"/>
</dbReference>
<protein>
    <recommendedName>
        <fullName evidence="5">Nephrocystin 3-like N-terminal domain-containing protein</fullName>
    </recommendedName>
</protein>
<dbReference type="InterPro" id="IPR027417">
    <property type="entry name" value="P-loop_NTPase"/>
</dbReference>
<organism evidence="6 7">
    <name type="scientific">Suillus fuscotomentosus</name>
    <dbReference type="NCBI Taxonomy" id="1912939"/>
    <lineage>
        <taxon>Eukaryota</taxon>
        <taxon>Fungi</taxon>
        <taxon>Dikarya</taxon>
        <taxon>Basidiomycota</taxon>
        <taxon>Agaricomycotina</taxon>
        <taxon>Agaricomycetes</taxon>
        <taxon>Agaricomycetidae</taxon>
        <taxon>Boletales</taxon>
        <taxon>Suillineae</taxon>
        <taxon>Suillaceae</taxon>
        <taxon>Suillus</taxon>
    </lineage>
</organism>
<feature type="domain" description="Nephrocystin 3-like N-terminal" evidence="5">
    <location>
        <begin position="350"/>
        <end position="518"/>
    </location>
</feature>
<evidence type="ECO:0000256" key="2">
    <source>
        <dbReference type="ARBA" id="ARBA00022737"/>
    </source>
</evidence>
<dbReference type="RefSeq" id="XP_041232479.1">
    <property type="nucleotide sequence ID" value="XM_041371452.1"/>
</dbReference>
<evidence type="ECO:0000313" key="6">
    <source>
        <dbReference type="EMBL" id="KAG1906904.1"/>
    </source>
</evidence>
<feature type="region of interest" description="Disordered" evidence="4">
    <location>
        <begin position="1"/>
        <end position="104"/>
    </location>
</feature>
<evidence type="ECO:0000256" key="4">
    <source>
        <dbReference type="SAM" id="MobiDB-lite"/>
    </source>
</evidence>
<evidence type="ECO:0000256" key="1">
    <source>
        <dbReference type="ARBA" id="ARBA00022574"/>
    </source>
</evidence>
<evidence type="ECO:0000259" key="5">
    <source>
        <dbReference type="Pfam" id="PF24883"/>
    </source>
</evidence>
<dbReference type="InterPro" id="IPR015943">
    <property type="entry name" value="WD40/YVTN_repeat-like_dom_sf"/>
</dbReference>
<reference evidence="6" key="1">
    <citation type="journal article" date="2020" name="New Phytol.">
        <title>Comparative genomics reveals dynamic genome evolution in host specialist ectomycorrhizal fungi.</title>
        <authorList>
            <person name="Lofgren L.A."/>
            <person name="Nguyen N.H."/>
            <person name="Vilgalys R."/>
            <person name="Ruytinx J."/>
            <person name="Liao H.L."/>
            <person name="Branco S."/>
            <person name="Kuo A."/>
            <person name="LaButti K."/>
            <person name="Lipzen A."/>
            <person name="Andreopoulos W."/>
            <person name="Pangilinan J."/>
            <person name="Riley R."/>
            <person name="Hundley H."/>
            <person name="Na H."/>
            <person name="Barry K."/>
            <person name="Grigoriev I.V."/>
            <person name="Stajich J.E."/>
            <person name="Kennedy P.G."/>
        </authorList>
    </citation>
    <scope>NUCLEOTIDE SEQUENCE</scope>
    <source>
        <strain evidence="6">FC203</strain>
    </source>
</reference>
<keyword evidence="2" id="KW-0677">Repeat</keyword>
<feature type="compositionally biased region" description="Basic and acidic residues" evidence="4">
    <location>
        <begin position="1"/>
        <end position="20"/>
    </location>
</feature>
<comment type="caution">
    <text evidence="6">The sequence shown here is derived from an EMBL/GenBank/DDBJ whole genome shotgun (WGS) entry which is preliminary data.</text>
</comment>
<dbReference type="SMART" id="SM00320">
    <property type="entry name" value="WD40"/>
    <property type="match status" value="8"/>
</dbReference>
<dbReference type="Proteomes" id="UP001195769">
    <property type="component" value="Unassembled WGS sequence"/>
</dbReference>
<dbReference type="PANTHER" id="PTHR19848">
    <property type="entry name" value="WD40 REPEAT PROTEIN"/>
    <property type="match status" value="1"/>
</dbReference>
<evidence type="ECO:0000313" key="7">
    <source>
        <dbReference type="Proteomes" id="UP001195769"/>
    </source>
</evidence>
<dbReference type="PROSITE" id="PS00678">
    <property type="entry name" value="WD_REPEATS_1"/>
    <property type="match status" value="7"/>
</dbReference>
<feature type="repeat" description="WD" evidence="3">
    <location>
        <begin position="1217"/>
        <end position="1258"/>
    </location>
</feature>
<dbReference type="PANTHER" id="PTHR19848:SF8">
    <property type="entry name" value="F-BOX AND WD REPEAT DOMAIN CONTAINING 7"/>
    <property type="match status" value="1"/>
</dbReference>
<dbReference type="EMBL" id="JABBWK010000003">
    <property type="protein sequence ID" value="KAG1906904.1"/>
    <property type="molecule type" value="Genomic_DNA"/>
</dbReference>
<dbReference type="GeneID" id="64665750"/>
<dbReference type="PRINTS" id="PR00320">
    <property type="entry name" value="GPROTEINBRPT"/>
</dbReference>
<accession>A0AAD4EKY9</accession>
<feature type="repeat" description="WD" evidence="3">
    <location>
        <begin position="1002"/>
        <end position="1043"/>
    </location>
</feature>
<dbReference type="InterPro" id="IPR020472">
    <property type="entry name" value="WD40_PAC1"/>
</dbReference>
<sequence length="1366" mass="150276">MSEDNRQEPRPEASESREATAGESSSQPRTGFRQALRKFKKNVTKKVSKHSNRFRHQIPAVQNEDALLNQNIEHAPRLHPSDSNKPATSENLTGCGNQAASGEPASKVLDAPPGVEEIPDPQSVDAELQGAREATEGMTLLGGRVTSVVSKVKDGPKDLAAADDIPTTYLQQLKIFDTVIENLTNVHPYAKMVLGILSAASKIILAQTERDKSVQSLLEKLEQVYRFMSQEDTLSQISSKRSIAGRIAQQTLECACFIRDYSEKKSFWKRLEKNVMSETDDLISRYNKALEEFMQQFRDQALRDIADLVRCTSDELGDKLDLSGMPYAAGAGLNTTKLCLPETRTHILSRITEWINDSGDTAQQVLWLSGPAGTGKSAIAHTIANWFNDLGELGSCFCFDRNQTDKRHEKVFSTIARDLADRDPEMRRTLANAVEHANSLKNTTDIVQQWRKLLIEPLKKSSGSSVWPVLIVIEALDESGEIETRRDLLRILAGALEGEGLPQITELPSNFRILVTSRALPDIISEFQDAPHIQRLSMDDISKKDSKRDIRRFVSHELKKVSGLGDKQFAVLANKADGLFEWARLACKYIKLPPPGKSTVDCFNAVTSHDHGKQKNLLYGIYSFILGENMGKDRYTDTDDYQQALAKFHSVMSQILGSAEPLPLDALNAMRCRFPDQSEHYKVEDVVAHMGSLLSGITSSSSPIRPIHASFREFLTDKSSSGDFFVEISNAQRDLAFASLRVMEHDLRFNMCELKSSYLPNSMDTGLPDRVVTRIPSHLSYSCRFWATHVRATDFDAEIAKEIGSFFDSERLLFWIEALGLLNGLGSAVAVLPLIAQWLKGQSGHASVLSAATDVQRFVQVFGGMILHSTPHLYVSGLPFCPNKSTIARKFTGKFPNTLRLMQGRLVNWTAIQTVIRGHTSQVLSVSFSPDGTRIVSGSWDSTVRLWDAATGLPLGEPFRGHTQSVLSVSFSPDGTRIVSGSSDSTVRLWDAATGLPLGEPFRGHTQSVWSVSFSPDGTRIVSGSWDSTVRLWDAATGLPLGEPFRGHTQSVESVSFSPDGTRIVSGSSDSTVRLWDAATGLPLGEPFRGHTQSVWSVSFSPDGTRIVSGSRDSTVRLWDAATGLPLGEPFRGHTQSVESVSFSPDGTRIVSGSSDSTVRLWDAATGLPLGEPFRGHTQLVWSVSFSPDGTRIVSGSSDSTVRLWDAATGLPLGEPFRGHTQSVESVSFSPDGTRIVSGSRDSTVRLWNAATEQQFQEHTEIHSATSPLDRRPTICFASSLEHALQNPAELLEGTSHLDSNPIMPKDGWMKGTHGRLLFWIPPASREQPFYTPRTVFVMSGGLEIDLSRMAHGADWSNCRDGATCS</sequence>
<dbReference type="Gene3D" id="3.40.50.300">
    <property type="entry name" value="P-loop containing nucleotide triphosphate hydrolases"/>
    <property type="match status" value="1"/>
</dbReference>
<dbReference type="InterPro" id="IPR001680">
    <property type="entry name" value="WD40_rpt"/>
</dbReference>
<dbReference type="Pfam" id="PF24883">
    <property type="entry name" value="NPHP3_N"/>
    <property type="match status" value="1"/>
</dbReference>